<evidence type="ECO:0000256" key="10">
    <source>
        <dbReference type="ARBA" id="ARBA00023034"/>
    </source>
</evidence>
<protein>
    <recommendedName>
        <fullName evidence="14">Peptide O-xylosyltransferase</fullName>
    </recommendedName>
</protein>
<evidence type="ECO:0000256" key="8">
    <source>
        <dbReference type="ARBA" id="ARBA00022968"/>
    </source>
</evidence>
<dbReference type="Pfam" id="PF02485">
    <property type="entry name" value="Branch"/>
    <property type="match status" value="1"/>
</dbReference>
<evidence type="ECO:0000256" key="13">
    <source>
        <dbReference type="ARBA" id="ARBA00023180"/>
    </source>
</evidence>
<evidence type="ECO:0000256" key="12">
    <source>
        <dbReference type="ARBA" id="ARBA00023157"/>
    </source>
</evidence>
<dbReference type="InterPro" id="IPR003406">
    <property type="entry name" value="Glyco_trans_14"/>
</dbReference>
<comment type="subcellular location">
    <subcellularLocation>
        <location evidence="2">Endoplasmic reticulum membrane</location>
        <topology evidence="2">Single-pass type II membrane protein</topology>
    </subcellularLocation>
    <subcellularLocation>
        <location evidence="1">Golgi apparatus membrane</location>
        <topology evidence="1">Single-pass type II membrane protein</topology>
    </subcellularLocation>
</comment>
<gene>
    <name evidence="15" type="ORF">CS006_02545</name>
</gene>
<keyword evidence="11" id="KW-0472">Membrane</keyword>
<keyword evidence="16" id="KW-1185">Reference proteome</keyword>
<name>A0A2M9HB54_9BIFI</name>
<evidence type="ECO:0000256" key="2">
    <source>
        <dbReference type="ARBA" id="ARBA00004648"/>
    </source>
</evidence>
<reference evidence="15 16" key="1">
    <citation type="submission" date="2017-10" db="EMBL/GenBank/DDBJ databases">
        <title>Draft genome sequences of strains TRE 1, TRE 9, TRE H and TRI 7, isolated from tamarins, belonging to four potential novel Bifidobacterium species.</title>
        <authorList>
            <person name="Mattarelli P."/>
            <person name="Modesto M."/>
            <person name="Puglisi E."/>
            <person name="Morelli L."/>
            <person name="Spezio C."/>
            <person name="Bonetti A."/>
            <person name="Sandri C."/>
        </authorList>
    </citation>
    <scope>NUCLEOTIDE SEQUENCE [LARGE SCALE GENOMIC DNA]</scope>
    <source>
        <strain evidence="16">TRE1</strain>
    </source>
</reference>
<keyword evidence="5" id="KW-0812">Transmembrane</keyword>
<keyword evidence="13" id="KW-0325">Glycoprotein</keyword>
<keyword evidence="10" id="KW-0333">Golgi apparatus</keyword>
<keyword evidence="12" id="KW-1015">Disulfide bond</keyword>
<dbReference type="PANTHER" id="PTHR46025">
    <property type="entry name" value="XYLOSYLTRANSFERASE OXT"/>
    <property type="match status" value="1"/>
</dbReference>
<keyword evidence="8" id="KW-0735">Signal-anchor</keyword>
<dbReference type="GO" id="GO:0046872">
    <property type="term" value="F:metal ion binding"/>
    <property type="evidence" value="ECO:0007669"/>
    <property type="project" value="UniProtKB-KW"/>
</dbReference>
<organism evidence="15 16">
    <name type="scientific">Bifidobacterium primatium</name>
    <dbReference type="NCBI Taxonomy" id="2045438"/>
    <lineage>
        <taxon>Bacteria</taxon>
        <taxon>Bacillati</taxon>
        <taxon>Actinomycetota</taxon>
        <taxon>Actinomycetes</taxon>
        <taxon>Bifidobacteriales</taxon>
        <taxon>Bifidobacteriaceae</taxon>
        <taxon>Bifidobacterium</taxon>
    </lineage>
</organism>
<evidence type="ECO:0000313" key="16">
    <source>
        <dbReference type="Proteomes" id="UP000229095"/>
    </source>
</evidence>
<dbReference type="GO" id="GO:0030158">
    <property type="term" value="F:protein xylosyltransferase activity"/>
    <property type="evidence" value="ECO:0007669"/>
    <property type="project" value="InterPro"/>
</dbReference>
<dbReference type="GO" id="GO:0050650">
    <property type="term" value="P:chondroitin sulfate proteoglycan biosynthetic process"/>
    <property type="evidence" value="ECO:0007669"/>
    <property type="project" value="TreeGrafter"/>
</dbReference>
<proteinExistence type="predicted"/>
<comment type="caution">
    <text evidence="15">The sequence shown here is derived from an EMBL/GenBank/DDBJ whole genome shotgun (WGS) entry which is preliminary data.</text>
</comment>
<dbReference type="GO" id="GO:0016020">
    <property type="term" value="C:membrane"/>
    <property type="evidence" value="ECO:0007669"/>
    <property type="project" value="InterPro"/>
</dbReference>
<keyword evidence="7" id="KW-0256">Endoplasmic reticulum</keyword>
<evidence type="ECO:0000256" key="3">
    <source>
        <dbReference type="ARBA" id="ARBA00022676"/>
    </source>
</evidence>
<dbReference type="InterPro" id="IPR043538">
    <property type="entry name" value="XYLT"/>
</dbReference>
<evidence type="ECO:0000256" key="5">
    <source>
        <dbReference type="ARBA" id="ARBA00022692"/>
    </source>
</evidence>
<dbReference type="RefSeq" id="WP_100510186.1">
    <property type="nucleotide sequence ID" value="NZ_PEBI01000001.1"/>
</dbReference>
<dbReference type="PANTHER" id="PTHR46025:SF3">
    <property type="entry name" value="XYLOSYLTRANSFERASE OXT"/>
    <property type="match status" value="1"/>
</dbReference>
<evidence type="ECO:0000256" key="14">
    <source>
        <dbReference type="ARBA" id="ARBA00042865"/>
    </source>
</evidence>
<keyword evidence="9" id="KW-1133">Transmembrane helix</keyword>
<evidence type="ECO:0000256" key="9">
    <source>
        <dbReference type="ARBA" id="ARBA00022989"/>
    </source>
</evidence>
<evidence type="ECO:0000256" key="1">
    <source>
        <dbReference type="ARBA" id="ARBA00004323"/>
    </source>
</evidence>
<evidence type="ECO:0000256" key="11">
    <source>
        <dbReference type="ARBA" id="ARBA00023136"/>
    </source>
</evidence>
<sequence length="298" mass="34893">MISRHTWHSFVITAYKDLENLERLIGRLQARNNVFLHIDASSSMIRDEDVARFNELPNVYAEKRYAISWGSYKHLLSLLGLTRKAIEHTEAEGYIHLISGQDIPIRSDEEFEEFFSGNRHIYMDCRTIEEMEPHQRAMYQWKNRLWRYDYWNKVVHALRNVDIALQKTLHLANDNFGGERNLAQGLVWMSLPVEASQYVIDFVDGHPRFMRDLYQAQIPEEFLFQTVLVNSPYAGNIVSDNLRYMDWHKRNGSLPAYLDESDYSKAMESGCFFARKIDSGISKEFLHMCGYDMDGAGQ</sequence>
<keyword evidence="6" id="KW-0479">Metal-binding</keyword>
<accession>A0A2M9HB54</accession>
<evidence type="ECO:0000313" key="15">
    <source>
        <dbReference type="EMBL" id="PJM74044.1"/>
    </source>
</evidence>
<dbReference type="GO" id="GO:0015012">
    <property type="term" value="P:heparan sulfate proteoglycan biosynthetic process"/>
    <property type="evidence" value="ECO:0007669"/>
    <property type="project" value="TreeGrafter"/>
</dbReference>
<dbReference type="EMBL" id="PEBI01000001">
    <property type="protein sequence ID" value="PJM74044.1"/>
    <property type="molecule type" value="Genomic_DNA"/>
</dbReference>
<evidence type="ECO:0000256" key="4">
    <source>
        <dbReference type="ARBA" id="ARBA00022679"/>
    </source>
</evidence>
<evidence type="ECO:0000256" key="6">
    <source>
        <dbReference type="ARBA" id="ARBA00022723"/>
    </source>
</evidence>
<keyword evidence="4" id="KW-0808">Transferase</keyword>
<dbReference type="AlphaFoldDB" id="A0A2M9HB54"/>
<keyword evidence="3" id="KW-0328">Glycosyltransferase</keyword>
<dbReference type="OrthoDB" id="7943907at2"/>
<dbReference type="Proteomes" id="UP000229095">
    <property type="component" value="Unassembled WGS sequence"/>
</dbReference>
<evidence type="ECO:0000256" key="7">
    <source>
        <dbReference type="ARBA" id="ARBA00022824"/>
    </source>
</evidence>